<dbReference type="Proteomes" id="UP000015105">
    <property type="component" value="Chromosome 7D"/>
</dbReference>
<proteinExistence type="predicted"/>
<reference evidence="8" key="4">
    <citation type="submission" date="2019-03" db="UniProtKB">
        <authorList>
            <consortium name="EnsemblPlants"/>
        </authorList>
    </citation>
    <scope>IDENTIFICATION</scope>
</reference>
<keyword evidence="3" id="KW-0812">Transmembrane</keyword>
<evidence type="ECO:0000256" key="5">
    <source>
        <dbReference type="ARBA" id="ARBA00022989"/>
    </source>
</evidence>
<dbReference type="Gene3D" id="1.20.1560.10">
    <property type="entry name" value="ABC transporter type 1, transmembrane domain"/>
    <property type="match status" value="1"/>
</dbReference>
<dbReference type="GO" id="GO:0005743">
    <property type="term" value="C:mitochondrial inner membrane"/>
    <property type="evidence" value="ECO:0007669"/>
    <property type="project" value="TreeGrafter"/>
</dbReference>
<feature type="domain" description="ABC transmembrane type-1" evidence="7">
    <location>
        <begin position="1"/>
        <end position="86"/>
    </location>
</feature>
<evidence type="ECO:0000256" key="3">
    <source>
        <dbReference type="ARBA" id="ARBA00022692"/>
    </source>
</evidence>
<reference evidence="8" key="5">
    <citation type="journal article" date="2021" name="G3 (Bethesda)">
        <title>Aegilops tauschii genome assembly Aet v5.0 features greater sequence contiguity and improved annotation.</title>
        <authorList>
            <person name="Wang L."/>
            <person name="Zhu T."/>
            <person name="Rodriguez J.C."/>
            <person name="Deal K.R."/>
            <person name="Dubcovsky J."/>
            <person name="McGuire P.E."/>
            <person name="Lux T."/>
            <person name="Spannagl M."/>
            <person name="Mayer K.F.X."/>
            <person name="Baldrich P."/>
            <person name="Meyers B.C."/>
            <person name="Huo N."/>
            <person name="Gu Y.Q."/>
            <person name="Zhou H."/>
            <person name="Devos K.M."/>
            <person name="Bennetzen J.L."/>
            <person name="Unver T."/>
            <person name="Budak H."/>
            <person name="Gulick P.J."/>
            <person name="Galiba G."/>
            <person name="Kalapos B."/>
            <person name="Nelson D.R."/>
            <person name="Li P."/>
            <person name="You F.M."/>
            <person name="Luo M.C."/>
            <person name="Dvorak J."/>
        </authorList>
    </citation>
    <scope>NUCLEOTIDE SEQUENCE [LARGE SCALE GENOMIC DNA]</scope>
    <source>
        <strain evidence="8">cv. AL8/78</strain>
    </source>
</reference>
<dbReference type="SUPFAM" id="SSF90123">
    <property type="entry name" value="ABC transporter transmembrane region"/>
    <property type="match status" value="1"/>
</dbReference>
<reference evidence="9" key="2">
    <citation type="journal article" date="2017" name="Nat. Plants">
        <title>The Aegilops tauschii genome reveals multiple impacts of transposons.</title>
        <authorList>
            <person name="Zhao G."/>
            <person name="Zou C."/>
            <person name="Li K."/>
            <person name="Wang K."/>
            <person name="Li T."/>
            <person name="Gao L."/>
            <person name="Zhang X."/>
            <person name="Wang H."/>
            <person name="Yang Z."/>
            <person name="Liu X."/>
            <person name="Jiang W."/>
            <person name="Mao L."/>
            <person name="Kong X."/>
            <person name="Jiao Y."/>
            <person name="Jia J."/>
        </authorList>
    </citation>
    <scope>NUCLEOTIDE SEQUENCE [LARGE SCALE GENOMIC DNA]</scope>
    <source>
        <strain evidence="9">cv. AL8/78</strain>
    </source>
</reference>
<keyword evidence="9" id="KW-1185">Reference proteome</keyword>
<evidence type="ECO:0000256" key="1">
    <source>
        <dbReference type="ARBA" id="ARBA00004141"/>
    </source>
</evidence>
<dbReference type="InterPro" id="IPR011527">
    <property type="entry name" value="ABC1_TM_dom"/>
</dbReference>
<evidence type="ECO:0000259" key="7">
    <source>
        <dbReference type="PROSITE" id="PS50929"/>
    </source>
</evidence>
<evidence type="ECO:0000313" key="9">
    <source>
        <dbReference type="Proteomes" id="UP000015105"/>
    </source>
</evidence>
<organism evidence="8 9">
    <name type="scientific">Aegilops tauschii subsp. strangulata</name>
    <name type="common">Goatgrass</name>
    <dbReference type="NCBI Taxonomy" id="200361"/>
    <lineage>
        <taxon>Eukaryota</taxon>
        <taxon>Viridiplantae</taxon>
        <taxon>Streptophyta</taxon>
        <taxon>Embryophyta</taxon>
        <taxon>Tracheophyta</taxon>
        <taxon>Spermatophyta</taxon>
        <taxon>Magnoliopsida</taxon>
        <taxon>Liliopsida</taxon>
        <taxon>Poales</taxon>
        <taxon>Poaceae</taxon>
        <taxon>BOP clade</taxon>
        <taxon>Pooideae</taxon>
        <taxon>Triticodae</taxon>
        <taxon>Triticeae</taxon>
        <taxon>Triticinae</taxon>
        <taxon>Aegilops</taxon>
    </lineage>
</organism>
<dbReference type="PANTHER" id="PTHR43394">
    <property type="entry name" value="ATP-DEPENDENT PERMEASE MDL1, MITOCHONDRIAL"/>
    <property type="match status" value="1"/>
</dbReference>
<keyword evidence="2" id="KW-0813">Transport</keyword>
<dbReference type="Pfam" id="PF00664">
    <property type="entry name" value="ABC_membrane"/>
    <property type="match status" value="1"/>
</dbReference>
<keyword evidence="6" id="KW-0472">Membrane</keyword>
<evidence type="ECO:0000256" key="4">
    <source>
        <dbReference type="ARBA" id="ARBA00022737"/>
    </source>
</evidence>
<reference evidence="8" key="3">
    <citation type="journal article" date="2017" name="Nature">
        <title>Genome sequence of the progenitor of the wheat D genome Aegilops tauschii.</title>
        <authorList>
            <person name="Luo M.C."/>
            <person name="Gu Y.Q."/>
            <person name="Puiu D."/>
            <person name="Wang H."/>
            <person name="Twardziok S.O."/>
            <person name="Deal K.R."/>
            <person name="Huo N."/>
            <person name="Zhu T."/>
            <person name="Wang L."/>
            <person name="Wang Y."/>
            <person name="McGuire P.E."/>
            <person name="Liu S."/>
            <person name="Long H."/>
            <person name="Ramasamy R.K."/>
            <person name="Rodriguez J.C."/>
            <person name="Van S.L."/>
            <person name="Yuan L."/>
            <person name="Wang Z."/>
            <person name="Xia Z."/>
            <person name="Xiao L."/>
            <person name="Anderson O.D."/>
            <person name="Ouyang S."/>
            <person name="Liang Y."/>
            <person name="Zimin A.V."/>
            <person name="Pertea G."/>
            <person name="Qi P."/>
            <person name="Bennetzen J.L."/>
            <person name="Dai X."/>
            <person name="Dawson M.W."/>
            <person name="Muller H.G."/>
            <person name="Kugler K."/>
            <person name="Rivarola-Duarte L."/>
            <person name="Spannagl M."/>
            <person name="Mayer K.F.X."/>
            <person name="Lu F.H."/>
            <person name="Bevan M.W."/>
            <person name="Leroy P."/>
            <person name="Li P."/>
            <person name="You F.M."/>
            <person name="Sun Q."/>
            <person name="Liu Z."/>
            <person name="Lyons E."/>
            <person name="Wicker T."/>
            <person name="Salzberg S.L."/>
            <person name="Devos K.M."/>
            <person name="Dvorak J."/>
        </authorList>
    </citation>
    <scope>NUCLEOTIDE SEQUENCE [LARGE SCALE GENOMIC DNA]</scope>
    <source>
        <strain evidence="8">cv. AL8/78</strain>
    </source>
</reference>
<dbReference type="PROSITE" id="PS50929">
    <property type="entry name" value="ABC_TM1F"/>
    <property type="match status" value="1"/>
</dbReference>
<dbReference type="GO" id="GO:0090374">
    <property type="term" value="P:oligopeptide export from mitochondrion"/>
    <property type="evidence" value="ECO:0007669"/>
    <property type="project" value="TreeGrafter"/>
</dbReference>
<dbReference type="Gramene" id="AET7Gv20756400.10">
    <property type="protein sequence ID" value="AET7Gv20756400.10"/>
    <property type="gene ID" value="AET7Gv20756400"/>
</dbReference>
<dbReference type="InterPro" id="IPR036640">
    <property type="entry name" value="ABC1_TM_sf"/>
</dbReference>
<evidence type="ECO:0000256" key="2">
    <source>
        <dbReference type="ARBA" id="ARBA00022448"/>
    </source>
</evidence>
<protein>
    <recommendedName>
        <fullName evidence="7">ABC transmembrane type-1 domain-containing protein</fullName>
    </recommendedName>
</protein>
<dbReference type="GO" id="GO:0005524">
    <property type="term" value="F:ATP binding"/>
    <property type="evidence" value="ECO:0007669"/>
    <property type="project" value="InterPro"/>
</dbReference>
<comment type="subcellular location">
    <subcellularLocation>
        <location evidence="1">Membrane</location>
        <topology evidence="1">Multi-pass membrane protein</topology>
    </subcellularLocation>
</comment>
<dbReference type="PANTHER" id="PTHR43394:SF11">
    <property type="entry name" value="ATP-BINDING CASSETTE TRANSPORTER"/>
    <property type="match status" value="1"/>
</dbReference>
<dbReference type="InterPro" id="IPR039421">
    <property type="entry name" value="Type_1_exporter"/>
</dbReference>
<reference evidence="9" key="1">
    <citation type="journal article" date="2014" name="Science">
        <title>Ancient hybridizations among the ancestral genomes of bread wheat.</title>
        <authorList>
            <consortium name="International Wheat Genome Sequencing Consortium,"/>
            <person name="Marcussen T."/>
            <person name="Sandve S.R."/>
            <person name="Heier L."/>
            <person name="Spannagl M."/>
            <person name="Pfeifer M."/>
            <person name="Jakobsen K.S."/>
            <person name="Wulff B.B."/>
            <person name="Steuernagel B."/>
            <person name="Mayer K.F."/>
            <person name="Olsen O.A."/>
        </authorList>
    </citation>
    <scope>NUCLEOTIDE SEQUENCE [LARGE SCALE GENOMIC DNA]</scope>
    <source>
        <strain evidence="9">cv. AL8/78</strain>
    </source>
</reference>
<name>A0A453RXY2_AEGTS</name>
<dbReference type="AlphaFoldDB" id="A0A453RXY2"/>
<accession>A0A453RXY2</accession>
<keyword evidence="5" id="KW-1133">Transmembrane helix</keyword>
<evidence type="ECO:0000313" key="8">
    <source>
        <dbReference type="EnsemblPlants" id="AET7Gv20756400.10"/>
    </source>
</evidence>
<evidence type="ECO:0000256" key="6">
    <source>
        <dbReference type="ARBA" id="ARBA00023136"/>
    </source>
</evidence>
<sequence>MCAQTISHIKTVFSFVGENSAMKSFIECMDKQYKLGKKEAITKGLGLGMLQIATFCSYSLTIYIGALAVTRRSCDVTPADIFICNFRYLSNAAPDLQTFSQAKAAAALSLPPSSVSPPYLFGTAQSGAVAGVRKCGGGTSEGMRT</sequence>
<keyword evidence="4" id="KW-0677">Repeat</keyword>
<dbReference type="GO" id="GO:0015421">
    <property type="term" value="F:ABC-type oligopeptide transporter activity"/>
    <property type="evidence" value="ECO:0007669"/>
    <property type="project" value="TreeGrafter"/>
</dbReference>
<dbReference type="EnsemblPlants" id="AET7Gv20756400.10">
    <property type="protein sequence ID" value="AET7Gv20756400.10"/>
    <property type="gene ID" value="AET7Gv20756400"/>
</dbReference>